<dbReference type="CDD" id="cd11347">
    <property type="entry name" value="AmyAc_1"/>
    <property type="match status" value="1"/>
</dbReference>
<sequence length="491" mass="57746">MYNIHPLIYEINTWPWLKDLSNQYGVQIFLDNLPEEIIIQELASYDAIWLMGIWERSPQGRKIAQTHPGLQKEYQRVLKDLKDEDIVGSPYAIYNYHVDPQIGTDAGLQSLAKRLHEHGIKIIVDFVPNHLACDHKWQQNHPEYFIQGTEFDLKEEPKTFFKSENGIFAHGKDPYFDAWTDTLQFNAFSQEMRNEVKKLLKWIATFADGVRCDMAMLLNTNIFQRTWNIKAKYPLVQEYWKEIVTDVKQKYPNFIFIAEVYWDLEWELQQLGFDFCYDKLLYDRLRQGNIDSIKGHLKADLNYQTKLVRFIENHDESRAFEIFGPKKSKLLATFLYTLPGARLLHQGQRQGRKIKIPVQLGRIPNEINQTWLDEYYGTLIDLNLFDSSSEGSWRQISTDLLSNQMELYPIIAYYWNFPSKIILVLCNFADYDIISSLPILNFNPLRKNLKCSKILNSEEGFMEVKTVNDCKDAIDFAIPKLTGSIYIWNKK</sequence>
<evidence type="ECO:0000259" key="1">
    <source>
        <dbReference type="SMART" id="SM00642"/>
    </source>
</evidence>
<dbReference type="SUPFAM" id="SSF51445">
    <property type="entry name" value="(Trans)glycosidases"/>
    <property type="match status" value="1"/>
</dbReference>
<gene>
    <name evidence="2" type="ORF">NEF87_002851</name>
</gene>
<dbReference type="PANTHER" id="PTHR47786">
    <property type="entry name" value="ALPHA-1,4-GLUCAN:MALTOSE-1-PHOSPHATE MALTOSYLTRANSFERASE"/>
    <property type="match status" value="1"/>
</dbReference>
<evidence type="ECO:0000313" key="3">
    <source>
        <dbReference type="Proteomes" id="UP001208689"/>
    </source>
</evidence>
<feature type="domain" description="Glycosyl hydrolase family 13 catalytic" evidence="1">
    <location>
        <begin position="65"/>
        <end position="383"/>
    </location>
</feature>
<dbReference type="GO" id="GO:0016757">
    <property type="term" value="F:glycosyltransferase activity"/>
    <property type="evidence" value="ECO:0007669"/>
    <property type="project" value="UniProtKB-KW"/>
</dbReference>
<name>A0ABY6HT30_9ARCH</name>
<dbReference type="EC" id="2.4.99.16" evidence="2"/>
<reference evidence="2" key="1">
    <citation type="submission" date="2022-09" db="EMBL/GenBank/DDBJ databases">
        <title>Actin cytoskeleton and complex cell architecture in an #Asgard archaeon.</title>
        <authorList>
            <person name="Ponce Toledo R.I."/>
            <person name="Schleper C."/>
            <person name="Rodrigues Oliveira T."/>
            <person name="Wollweber F."/>
            <person name="Xu J."/>
            <person name="Rittmann S."/>
            <person name="Klingl A."/>
            <person name="Pilhofer M."/>
        </authorList>
    </citation>
    <scope>NUCLEOTIDE SEQUENCE</scope>
    <source>
        <strain evidence="2">B-35</strain>
    </source>
</reference>
<dbReference type="Gene3D" id="3.20.20.80">
    <property type="entry name" value="Glycosidases"/>
    <property type="match status" value="1"/>
</dbReference>
<evidence type="ECO:0000313" key="2">
    <source>
        <dbReference type="EMBL" id="UYP46566.1"/>
    </source>
</evidence>
<dbReference type="Pfam" id="PF00128">
    <property type="entry name" value="Alpha-amylase"/>
    <property type="match status" value="1"/>
</dbReference>
<dbReference type="PANTHER" id="PTHR47786:SF2">
    <property type="entry name" value="GLYCOSYL HYDROLASE FAMILY 13 CATALYTIC DOMAIN-CONTAINING PROTEIN"/>
    <property type="match status" value="1"/>
</dbReference>
<keyword evidence="2" id="KW-0808">Transferase</keyword>
<dbReference type="Proteomes" id="UP001208689">
    <property type="component" value="Chromosome"/>
</dbReference>
<dbReference type="SMART" id="SM00642">
    <property type="entry name" value="Aamy"/>
    <property type="match status" value="1"/>
</dbReference>
<keyword evidence="2" id="KW-0328">Glycosyltransferase</keyword>
<organism evidence="2 3">
    <name type="scientific">Candidatus Lokiarchaeum ossiferum</name>
    <dbReference type="NCBI Taxonomy" id="2951803"/>
    <lineage>
        <taxon>Archaea</taxon>
        <taxon>Promethearchaeati</taxon>
        <taxon>Promethearchaeota</taxon>
        <taxon>Promethearchaeia</taxon>
        <taxon>Promethearchaeales</taxon>
        <taxon>Promethearchaeaceae</taxon>
        <taxon>Candidatus Lokiarchaeum</taxon>
    </lineage>
</organism>
<proteinExistence type="predicted"/>
<accession>A0ABY6HT30</accession>
<keyword evidence="3" id="KW-1185">Reference proteome</keyword>
<dbReference type="EMBL" id="CP104013">
    <property type="protein sequence ID" value="UYP46566.1"/>
    <property type="molecule type" value="Genomic_DNA"/>
</dbReference>
<dbReference type="InterPro" id="IPR017853">
    <property type="entry name" value="GH"/>
</dbReference>
<dbReference type="InterPro" id="IPR006047">
    <property type="entry name" value="GH13_cat_dom"/>
</dbReference>
<protein>
    <submittedName>
        <fullName evidence="2">Alpha-1,4-glucan:maltose-1-phosphate maltosyltransferase</fullName>
        <ecNumber evidence="2">2.4.99.16</ecNumber>
    </submittedName>
</protein>